<feature type="domain" description="DhaL" evidence="1">
    <location>
        <begin position="1"/>
        <end position="188"/>
    </location>
</feature>
<comment type="caution">
    <text evidence="2">The sequence shown here is derived from an EMBL/GenBank/DDBJ whole genome shotgun (WGS) entry which is preliminary data.</text>
</comment>
<protein>
    <submittedName>
        <fullName evidence="2">DAK2 domain-containing protein</fullName>
    </submittedName>
</protein>
<accession>A0ABT1YKC6</accession>
<gene>
    <name evidence="2" type="ORF">NV381_20845</name>
</gene>
<dbReference type="Pfam" id="PF02734">
    <property type="entry name" value="Dak2"/>
    <property type="match status" value="1"/>
</dbReference>
<dbReference type="InterPro" id="IPR019986">
    <property type="entry name" value="YloV-like"/>
</dbReference>
<keyword evidence="3" id="KW-1185">Reference proteome</keyword>
<name>A0ABT1YKC6_9BACL</name>
<dbReference type="Pfam" id="PF13684">
    <property type="entry name" value="FakA-like_C"/>
    <property type="match status" value="1"/>
</dbReference>
<dbReference type="PANTHER" id="PTHR33434:SF4">
    <property type="entry name" value="PHOSPHATASE PROTEIN"/>
    <property type="match status" value="1"/>
</dbReference>
<reference evidence="2 3" key="1">
    <citation type="submission" date="2022-08" db="EMBL/GenBank/DDBJ databases">
        <title>Paenibacillus endoradicis sp. nov., Paenibacillus radicibacter sp. nov and Paenibacillus pararadicis sp. nov., three cold-adapted plant growth-promoting bacteria isolated from root of Larix gmelinii in Great Khingan.</title>
        <authorList>
            <person name="Xue H."/>
        </authorList>
    </citation>
    <scope>NUCLEOTIDE SEQUENCE [LARGE SCALE GENOMIC DNA]</scope>
    <source>
        <strain evidence="2 3">N5-1-1-5</strain>
    </source>
</reference>
<dbReference type="EMBL" id="JANQBD010000015">
    <property type="protein sequence ID" value="MCR8633636.1"/>
    <property type="molecule type" value="Genomic_DNA"/>
</dbReference>
<dbReference type="InterPro" id="IPR004007">
    <property type="entry name" value="DhaL_dom"/>
</dbReference>
<dbReference type="InterPro" id="IPR048394">
    <property type="entry name" value="FakA-like_M"/>
</dbReference>
<dbReference type="PROSITE" id="PS51480">
    <property type="entry name" value="DHAL"/>
    <property type="match status" value="1"/>
</dbReference>
<dbReference type="Gene3D" id="1.25.40.340">
    <property type="match status" value="1"/>
</dbReference>
<dbReference type="InterPro" id="IPR036117">
    <property type="entry name" value="DhaL_dom_sf"/>
</dbReference>
<proteinExistence type="predicted"/>
<sequence>MVEKGAQQLRENVEKVNALNVFPVPDGDTGTNMNLTLTSGVEELKRRSSQQIGKSADALAKGLLMGARGNSGVILSQLFRGFSKEVMEADSIDAKQLAAALQNGVTMAYKAVVKPVEGTILTVAKEAAKHAVKQAERISNVVELMREVCNKGREALSNTPNLLPILKQVGVVDAGGQGLLLIYEGFLQALEQGEEGAGSKDNEAEARPGYLIATAPDGAVQTGTNPVHRSSAIDAAVIGGAGTTIGEPKRAQAKLSTEDIEFGYCTEFMVTLQAQKQKLTGLIFDEQVFRQELSNFGDSLLVVADDDLVKVHIHAEYPGTVMNHAMQYGDLSRIKIENMRDQHTHILLEEAEELNGSRSGAAITNDSQQAVSVVDHGSMGTVQDVRELKQYGFVVVSAGQGISNIFNSLGVDQVLHGGQTMNPSTEDIVNAVRLVPAHTVFVLPNNSNIIMAARQAVDLVEHKQMVVIPTKAIPQGIAAVLAFQENAVLEENTDSMHKAIGQVQSGQVTYAVRDTRIDDMDIAQGDYIGIHNSKIVSAEPDLLLSCKRLVDSLLNDGAEIVTLYTGEEAEHDQTERLVSYIEDTYKEVEVEVHAGGQPLYYYIISAE</sequence>
<dbReference type="Proteomes" id="UP001300012">
    <property type="component" value="Unassembled WGS sequence"/>
</dbReference>
<evidence type="ECO:0000313" key="2">
    <source>
        <dbReference type="EMBL" id="MCR8633636.1"/>
    </source>
</evidence>
<dbReference type="PANTHER" id="PTHR33434">
    <property type="entry name" value="DEGV DOMAIN-CONTAINING PROTEIN DR_1986-RELATED"/>
    <property type="match status" value="1"/>
</dbReference>
<dbReference type="InterPro" id="IPR050270">
    <property type="entry name" value="DegV_domain_contain"/>
</dbReference>
<dbReference type="SMART" id="SM01121">
    <property type="entry name" value="Dak1_2"/>
    <property type="match status" value="1"/>
</dbReference>
<dbReference type="NCBIfam" id="TIGR03599">
    <property type="entry name" value="YloV"/>
    <property type="match status" value="1"/>
</dbReference>
<organism evidence="2 3">
    <name type="scientific">Paenibacillus radicis</name>
    <name type="common">ex Xue et al. 2023</name>
    <dbReference type="NCBI Taxonomy" id="2972489"/>
    <lineage>
        <taxon>Bacteria</taxon>
        <taxon>Bacillati</taxon>
        <taxon>Bacillota</taxon>
        <taxon>Bacilli</taxon>
        <taxon>Bacillales</taxon>
        <taxon>Paenibacillaceae</taxon>
        <taxon>Paenibacillus</taxon>
    </lineage>
</organism>
<dbReference type="Pfam" id="PF21645">
    <property type="entry name" value="FakA-like_M"/>
    <property type="match status" value="1"/>
</dbReference>
<evidence type="ECO:0000313" key="3">
    <source>
        <dbReference type="Proteomes" id="UP001300012"/>
    </source>
</evidence>
<dbReference type="SMART" id="SM01120">
    <property type="entry name" value="Dak2"/>
    <property type="match status" value="1"/>
</dbReference>
<evidence type="ECO:0000259" key="1">
    <source>
        <dbReference type="PROSITE" id="PS51480"/>
    </source>
</evidence>
<dbReference type="SUPFAM" id="SSF101473">
    <property type="entry name" value="DhaL-like"/>
    <property type="match status" value="1"/>
</dbReference>
<dbReference type="InterPro" id="IPR033470">
    <property type="entry name" value="FakA-like_C"/>
</dbReference>